<dbReference type="VEuPathDB" id="AmoebaDB:DICPUDRAFT_73582"/>
<dbReference type="Proteomes" id="UP000001064">
    <property type="component" value="Unassembled WGS sequence"/>
</dbReference>
<dbReference type="KEGG" id="dpp:DICPUDRAFT_73582"/>
<evidence type="ECO:0000313" key="1">
    <source>
        <dbReference type="EMBL" id="EGC29622.1"/>
    </source>
</evidence>
<dbReference type="AlphaFoldDB" id="F1A2G0"/>
<dbReference type="EMBL" id="GL871410">
    <property type="protein sequence ID" value="EGC29622.1"/>
    <property type="molecule type" value="Genomic_DNA"/>
</dbReference>
<gene>
    <name evidence="1" type="ORF">DICPUDRAFT_73582</name>
</gene>
<reference evidence="2" key="1">
    <citation type="journal article" date="2011" name="Genome Biol.">
        <title>Comparative genomics of the social amoebae Dictyostelium discoideum and Dictyostelium purpureum.</title>
        <authorList>
            <consortium name="US DOE Joint Genome Institute (JGI-PGF)"/>
            <person name="Sucgang R."/>
            <person name="Kuo A."/>
            <person name="Tian X."/>
            <person name="Salerno W."/>
            <person name="Parikh A."/>
            <person name="Feasley C.L."/>
            <person name="Dalin E."/>
            <person name="Tu H."/>
            <person name="Huang E."/>
            <person name="Barry K."/>
            <person name="Lindquist E."/>
            <person name="Shapiro H."/>
            <person name="Bruce D."/>
            <person name="Schmutz J."/>
            <person name="Salamov A."/>
            <person name="Fey P."/>
            <person name="Gaudet P."/>
            <person name="Anjard C."/>
            <person name="Babu M.M."/>
            <person name="Basu S."/>
            <person name="Bushmanova Y."/>
            <person name="van der Wel H."/>
            <person name="Katoh-Kurasawa M."/>
            <person name="Dinh C."/>
            <person name="Coutinho P.M."/>
            <person name="Saito T."/>
            <person name="Elias M."/>
            <person name="Schaap P."/>
            <person name="Kay R.R."/>
            <person name="Henrissat B."/>
            <person name="Eichinger L."/>
            <person name="Rivero F."/>
            <person name="Putnam N.H."/>
            <person name="West C.M."/>
            <person name="Loomis W.F."/>
            <person name="Chisholm R.L."/>
            <person name="Shaulsky G."/>
            <person name="Strassmann J.E."/>
            <person name="Queller D.C."/>
            <person name="Kuspa A."/>
            <person name="Grigoriev I.V."/>
        </authorList>
    </citation>
    <scope>NUCLEOTIDE SEQUENCE [LARGE SCALE GENOMIC DNA]</scope>
    <source>
        <strain evidence="2">QSDP1</strain>
    </source>
</reference>
<name>F1A2G0_DICPU</name>
<accession>F1A2G0</accession>
<dbReference type="RefSeq" id="XP_003293855.1">
    <property type="nucleotide sequence ID" value="XM_003293807.1"/>
</dbReference>
<sequence length="153" mass="17927">MDILFSLNKIGYGNYVKNNKILKFDELIVSASKQQNFQIIKYLFKYNKFSINYNKNEKLLIPSSINGNMEIWNYLTDFGLKNNYFKNSLDDLLNPELLINLSVNGQIEMLNTILSKYKIIIQYDNDLKTNNILQPNEIIILARDYEKIIEGSI</sequence>
<organism evidence="1 2">
    <name type="scientific">Dictyostelium purpureum</name>
    <name type="common">Slime mold</name>
    <dbReference type="NCBI Taxonomy" id="5786"/>
    <lineage>
        <taxon>Eukaryota</taxon>
        <taxon>Amoebozoa</taxon>
        <taxon>Evosea</taxon>
        <taxon>Eumycetozoa</taxon>
        <taxon>Dictyostelia</taxon>
        <taxon>Dictyosteliales</taxon>
        <taxon>Dictyosteliaceae</taxon>
        <taxon>Dictyostelium</taxon>
    </lineage>
</organism>
<proteinExistence type="predicted"/>
<protein>
    <submittedName>
        <fullName evidence="1">Expressed protein</fullName>
    </submittedName>
</protein>
<keyword evidence="2" id="KW-1185">Reference proteome</keyword>
<dbReference type="InParanoid" id="F1A2G0"/>
<evidence type="ECO:0000313" key="2">
    <source>
        <dbReference type="Proteomes" id="UP000001064"/>
    </source>
</evidence>
<feature type="non-terminal residue" evidence="1">
    <location>
        <position position="153"/>
    </location>
</feature>
<dbReference type="GeneID" id="10505168"/>